<keyword evidence="3" id="KW-1185">Reference proteome</keyword>
<feature type="signal peptide" evidence="1">
    <location>
        <begin position="1"/>
        <end position="20"/>
    </location>
</feature>
<name>A0A1G6I0K8_NIADE</name>
<organism evidence="2 3">
    <name type="scientific">Niabella drilacis (strain DSM 25811 / CCM 8410 / CCUG 62505 / LMG 26954 / E90)</name>
    <dbReference type="NCBI Taxonomy" id="1285928"/>
    <lineage>
        <taxon>Bacteria</taxon>
        <taxon>Pseudomonadati</taxon>
        <taxon>Bacteroidota</taxon>
        <taxon>Chitinophagia</taxon>
        <taxon>Chitinophagales</taxon>
        <taxon>Chitinophagaceae</taxon>
        <taxon>Niabella</taxon>
    </lineage>
</organism>
<dbReference type="EMBL" id="FMZO01000001">
    <property type="protein sequence ID" value="SDC00062.1"/>
    <property type="molecule type" value="Genomic_DNA"/>
</dbReference>
<dbReference type="STRING" id="1285928.SAMN04487894_10151"/>
<dbReference type="OrthoDB" id="1121756at2"/>
<protein>
    <recommendedName>
        <fullName evidence="4">Lipocalin-like domain-containing protein</fullName>
    </recommendedName>
</protein>
<dbReference type="AlphaFoldDB" id="A0A1G6I0K8"/>
<sequence>MKRISQIALLLMTVSVIGVACSNSKKSASSTVPRQDFKGTWVVTGVSIEGTNTKNLKVEAFDDVALSCFEGSVWVFPNNGYGSYTINGQDCSAGAREILWSTRNYNGVTHLNFKRVDGLKKNQSKNVAEGYSLEVTSAGDNQFIAQSPISFEGKTIYIVYNFEKK</sequence>
<proteinExistence type="predicted"/>
<evidence type="ECO:0000313" key="3">
    <source>
        <dbReference type="Proteomes" id="UP000198757"/>
    </source>
</evidence>
<dbReference type="Proteomes" id="UP000198757">
    <property type="component" value="Unassembled WGS sequence"/>
</dbReference>
<gene>
    <name evidence="2" type="ORF">SAMN04487894_10151</name>
</gene>
<evidence type="ECO:0008006" key="4">
    <source>
        <dbReference type="Google" id="ProtNLM"/>
    </source>
</evidence>
<dbReference type="PROSITE" id="PS51257">
    <property type="entry name" value="PROKAR_LIPOPROTEIN"/>
    <property type="match status" value="1"/>
</dbReference>
<keyword evidence="1" id="KW-0732">Signal</keyword>
<evidence type="ECO:0000256" key="1">
    <source>
        <dbReference type="SAM" id="SignalP"/>
    </source>
</evidence>
<dbReference type="RefSeq" id="WP_090388039.1">
    <property type="nucleotide sequence ID" value="NZ_FMZO01000001.1"/>
</dbReference>
<accession>A0A1G6I0K8</accession>
<evidence type="ECO:0000313" key="2">
    <source>
        <dbReference type="EMBL" id="SDC00062.1"/>
    </source>
</evidence>
<feature type="chain" id="PRO_5011506111" description="Lipocalin-like domain-containing protein" evidence="1">
    <location>
        <begin position="21"/>
        <end position="165"/>
    </location>
</feature>
<reference evidence="3" key="1">
    <citation type="submission" date="2016-10" db="EMBL/GenBank/DDBJ databases">
        <authorList>
            <person name="Varghese N."/>
            <person name="Submissions S."/>
        </authorList>
    </citation>
    <scope>NUCLEOTIDE SEQUENCE [LARGE SCALE GENOMIC DNA]</scope>
    <source>
        <strain evidence="3">DSM 25811 / CCM 8410 / LMG 26954 / E90</strain>
    </source>
</reference>